<evidence type="ECO:0000256" key="2">
    <source>
        <dbReference type="ARBA" id="ARBA00022679"/>
    </source>
</evidence>
<dbReference type="Gene3D" id="3.40.1080.20">
    <property type="entry name" value="Acetyl-CoA hydrolase/transferase C-terminal domain"/>
    <property type="match status" value="1"/>
</dbReference>
<dbReference type="Proteomes" id="UP001620514">
    <property type="component" value="Unassembled WGS sequence"/>
</dbReference>
<dbReference type="InterPro" id="IPR037171">
    <property type="entry name" value="NagB/RpiA_transferase-like"/>
</dbReference>
<dbReference type="Pfam" id="PF02550">
    <property type="entry name" value="AcetylCoA_hydro"/>
    <property type="match status" value="1"/>
</dbReference>
<feature type="domain" description="Acetyl-CoA hydrolase/transferase C-terminal" evidence="4">
    <location>
        <begin position="265"/>
        <end position="413"/>
    </location>
</feature>
<dbReference type="EMBL" id="JBIYDN010000065">
    <property type="protein sequence ID" value="MFK4448872.1"/>
    <property type="molecule type" value="Genomic_DNA"/>
</dbReference>
<reference evidence="5 6" key="1">
    <citation type="submission" date="2024-10" db="EMBL/GenBank/DDBJ databases">
        <authorList>
            <person name="Deangelis K."/>
            <person name="Huntemann M."/>
            <person name="Clum A."/>
            <person name="Wang J."/>
            <person name="Palaniappan K."/>
            <person name="Ritter S."/>
            <person name="Chen I.-M."/>
            <person name="Stamatis D."/>
            <person name="Reddy T."/>
            <person name="O'Malley R."/>
            <person name="Daum C."/>
            <person name="Ng V."/>
            <person name="Ivanova N."/>
            <person name="Kyrpides N."/>
            <person name="Woyke T."/>
        </authorList>
    </citation>
    <scope>NUCLEOTIDE SEQUENCE [LARGE SCALE GENOMIC DNA]</scope>
    <source>
        <strain evidence="5 6">GAS97</strain>
    </source>
</reference>
<feature type="domain" description="Acetyl-CoA hydrolase/transferase N-terminal" evidence="3">
    <location>
        <begin position="13"/>
        <end position="158"/>
    </location>
</feature>
<evidence type="ECO:0000313" key="6">
    <source>
        <dbReference type="Proteomes" id="UP001620514"/>
    </source>
</evidence>
<proteinExistence type="inferred from homology"/>
<comment type="similarity">
    <text evidence="1">Belongs to the acetyl-CoA hydrolase/transferase family.</text>
</comment>
<dbReference type="PANTHER" id="PTHR21432:SF20">
    <property type="entry name" value="ACETYL-COA HYDROLASE"/>
    <property type="match status" value="1"/>
</dbReference>
<reference evidence="5 6" key="2">
    <citation type="submission" date="2024-11" db="EMBL/GenBank/DDBJ databases">
        <title>Using genomics to understand microbial adaptation to soil warming.</title>
        <authorList>
            <person name="Deangelis K.M. PhD."/>
        </authorList>
    </citation>
    <scope>NUCLEOTIDE SEQUENCE [LARGE SCALE GENOMIC DNA]</scope>
    <source>
        <strain evidence="5 6">GAS97</strain>
    </source>
</reference>
<dbReference type="InterPro" id="IPR046433">
    <property type="entry name" value="ActCoA_hydro"/>
</dbReference>
<evidence type="ECO:0000256" key="1">
    <source>
        <dbReference type="ARBA" id="ARBA00009632"/>
    </source>
</evidence>
<evidence type="ECO:0000259" key="3">
    <source>
        <dbReference type="Pfam" id="PF02550"/>
    </source>
</evidence>
<name>A0ABW8N442_9BURK</name>
<keyword evidence="6" id="KW-1185">Reference proteome</keyword>
<sequence length="429" mass="46015">MREGRQVDAARLEIARYVRTGDLVTWGQCGAEPCTLTAALAAQRASVGGRFGVFLGAMWSDSLNAAHADVIDFRSYTGSGRNRKLADAGLLDIVPVHYSQLQNVLKPDVLLLQVAPADEHGHYSLSIAHEYLLPLIDSARVVIAEVNAAAPWTYGTRALRDTDFDALIHSDRAPLEIERAEPGEIEARIAAHTAALIDDGMTLQFGMGVLPEAILAALEDRRDLGVHSGTIGDAVADLTERGVITNARKTVDRGATVAGVMMAGKRMYRFAHRNPAVQFRPTSYTHDIDLLGRIDGFAAINSAIEVDLTGQVNAESAAGHYLGGVGGSLDFMRGAARSKGGLAVVALPSRTRNGGSRIVAHLSGPVTTPRSDAGMIVTEHGVADLRGLSLKQRMRRMLDIAAPELRETLETEAQRASRMHPATLIQIQE</sequence>
<keyword evidence="2" id="KW-0808">Transferase</keyword>
<evidence type="ECO:0000259" key="4">
    <source>
        <dbReference type="Pfam" id="PF13336"/>
    </source>
</evidence>
<dbReference type="InterPro" id="IPR003702">
    <property type="entry name" value="ActCoA_hydro_N"/>
</dbReference>
<dbReference type="Pfam" id="PF13336">
    <property type="entry name" value="AcetylCoA_hyd_C"/>
    <property type="match status" value="1"/>
</dbReference>
<evidence type="ECO:0000313" key="5">
    <source>
        <dbReference type="EMBL" id="MFK4448872.1"/>
    </source>
</evidence>
<comment type="caution">
    <text evidence="5">The sequence shown here is derived from an EMBL/GenBank/DDBJ whole genome shotgun (WGS) entry which is preliminary data.</text>
</comment>
<dbReference type="InterPro" id="IPR038460">
    <property type="entry name" value="AcetylCoA_hyd_C_sf"/>
</dbReference>
<dbReference type="RefSeq" id="WP_404615484.1">
    <property type="nucleotide sequence ID" value="NZ_JBIYDN010000065.1"/>
</dbReference>
<dbReference type="Gene3D" id="3.40.1080.10">
    <property type="entry name" value="Glutaconate Coenzyme A-transferase"/>
    <property type="match status" value="1"/>
</dbReference>
<dbReference type="Gene3D" id="3.30.750.70">
    <property type="entry name" value="4-hydroxybutyrate coenzyme like domains"/>
    <property type="match status" value="1"/>
</dbReference>
<dbReference type="PANTHER" id="PTHR21432">
    <property type="entry name" value="ACETYL-COA HYDROLASE-RELATED"/>
    <property type="match status" value="1"/>
</dbReference>
<dbReference type="SUPFAM" id="SSF100950">
    <property type="entry name" value="NagB/RpiA/CoA transferase-like"/>
    <property type="match status" value="2"/>
</dbReference>
<gene>
    <name evidence="5" type="ORF">ABH943_008916</name>
</gene>
<accession>A0ABW8N442</accession>
<protein>
    <submittedName>
        <fullName evidence="5">Acyl-CoA hydrolase</fullName>
    </submittedName>
</protein>
<organism evidence="5 6">
    <name type="scientific">Caballeronia udeis</name>
    <dbReference type="NCBI Taxonomy" id="1232866"/>
    <lineage>
        <taxon>Bacteria</taxon>
        <taxon>Pseudomonadati</taxon>
        <taxon>Pseudomonadota</taxon>
        <taxon>Betaproteobacteria</taxon>
        <taxon>Burkholderiales</taxon>
        <taxon>Burkholderiaceae</taxon>
        <taxon>Caballeronia</taxon>
    </lineage>
</organism>
<dbReference type="InterPro" id="IPR026888">
    <property type="entry name" value="AcetylCoA_hyd_C"/>
</dbReference>
<dbReference type="GO" id="GO:0016787">
    <property type="term" value="F:hydrolase activity"/>
    <property type="evidence" value="ECO:0007669"/>
    <property type="project" value="UniProtKB-KW"/>
</dbReference>
<keyword evidence="5" id="KW-0378">Hydrolase</keyword>